<dbReference type="Gene3D" id="3.60.20.40">
    <property type="match status" value="2"/>
</dbReference>
<evidence type="ECO:0000313" key="2">
    <source>
        <dbReference type="Proteomes" id="UP001151760"/>
    </source>
</evidence>
<sequence>MKHVASRLVHNRFLEVQVVIWLWRDARLWGGWFRGLVAFEVLKPIAENVRSFLYNGTIGEKLIKDVRSAGGILTMEDLRNYDVKVTDAVEGTRKGFTIFGMPPPSNSESEIEDHGTSHFCIVDADRNAVSMTTTVNFPWGGVRTETLSSMTPVIIVKAIDMVNNWWRLYGGSGGIYIIPAVIQVFLNHFILGMEPLDAVQSPRVYHKLMPNVVDYENWTVIDGDHIELSCDRKEFLRERGHILQSKSGEVIQHRFNMKYNNEMNVVSTEFLEVKRGLERNGVTGWTCALVSVSKTSLAANARRNNEKALNILLSAIPDRHLLSFHDAVDARSLWKAIKARFGGNEASKKMQKNLCLKSKLSKQFFSVHEARAVTLKQSTADPVSYPKRMLWKKLNIRLQVAMNNSKDRKFYEEDRKIH</sequence>
<protein>
    <submittedName>
        <fullName evidence="1">Gamma-glutamyltranspeptidase 1</fullName>
    </submittedName>
</protein>
<dbReference type="InterPro" id="IPR000101">
    <property type="entry name" value="GGT_peptidase"/>
</dbReference>
<organism evidence="1 2">
    <name type="scientific">Tanacetum coccineum</name>
    <dbReference type="NCBI Taxonomy" id="301880"/>
    <lineage>
        <taxon>Eukaryota</taxon>
        <taxon>Viridiplantae</taxon>
        <taxon>Streptophyta</taxon>
        <taxon>Embryophyta</taxon>
        <taxon>Tracheophyta</taxon>
        <taxon>Spermatophyta</taxon>
        <taxon>Magnoliopsida</taxon>
        <taxon>eudicotyledons</taxon>
        <taxon>Gunneridae</taxon>
        <taxon>Pentapetalae</taxon>
        <taxon>asterids</taxon>
        <taxon>campanulids</taxon>
        <taxon>Asterales</taxon>
        <taxon>Asteraceae</taxon>
        <taxon>Asteroideae</taxon>
        <taxon>Anthemideae</taxon>
        <taxon>Anthemidinae</taxon>
        <taxon>Tanacetum</taxon>
    </lineage>
</organism>
<keyword evidence="2" id="KW-1185">Reference proteome</keyword>
<dbReference type="SUPFAM" id="SSF56235">
    <property type="entry name" value="N-terminal nucleophile aminohydrolases (Ntn hydrolases)"/>
    <property type="match status" value="1"/>
</dbReference>
<evidence type="ECO:0000313" key="1">
    <source>
        <dbReference type="EMBL" id="GJT27935.1"/>
    </source>
</evidence>
<dbReference type="PANTHER" id="PTHR11686">
    <property type="entry name" value="GAMMA GLUTAMYL TRANSPEPTIDASE"/>
    <property type="match status" value="1"/>
</dbReference>
<dbReference type="EMBL" id="BQNB010014420">
    <property type="protein sequence ID" value="GJT27935.1"/>
    <property type="molecule type" value="Genomic_DNA"/>
</dbReference>
<dbReference type="InterPro" id="IPR029055">
    <property type="entry name" value="Ntn_hydrolases_N"/>
</dbReference>
<dbReference type="Pfam" id="PF01019">
    <property type="entry name" value="G_glu_transpept"/>
    <property type="match status" value="3"/>
</dbReference>
<dbReference type="Proteomes" id="UP001151760">
    <property type="component" value="Unassembled WGS sequence"/>
</dbReference>
<reference evidence="1" key="2">
    <citation type="submission" date="2022-01" db="EMBL/GenBank/DDBJ databases">
        <authorList>
            <person name="Yamashiro T."/>
            <person name="Shiraishi A."/>
            <person name="Satake H."/>
            <person name="Nakayama K."/>
        </authorList>
    </citation>
    <scope>NUCLEOTIDE SEQUENCE</scope>
</reference>
<gene>
    <name evidence="1" type="ORF">Tco_0908210</name>
</gene>
<accession>A0ABQ5CLP8</accession>
<dbReference type="PANTHER" id="PTHR11686:SF9">
    <property type="entry name" value="RE13973P"/>
    <property type="match status" value="1"/>
</dbReference>
<comment type="caution">
    <text evidence="1">The sequence shown here is derived from an EMBL/GenBank/DDBJ whole genome shotgun (WGS) entry which is preliminary data.</text>
</comment>
<dbReference type="InterPro" id="IPR043137">
    <property type="entry name" value="GGT_ssub_C"/>
</dbReference>
<name>A0ABQ5CLP8_9ASTR</name>
<proteinExistence type="predicted"/>
<reference evidence="1" key="1">
    <citation type="journal article" date="2022" name="Int. J. Mol. Sci.">
        <title>Draft Genome of Tanacetum Coccineum: Genomic Comparison of Closely Related Tanacetum-Family Plants.</title>
        <authorList>
            <person name="Yamashiro T."/>
            <person name="Shiraishi A."/>
            <person name="Nakayama K."/>
            <person name="Satake H."/>
        </authorList>
    </citation>
    <scope>NUCLEOTIDE SEQUENCE</scope>
</reference>